<protein>
    <submittedName>
        <fullName evidence="1">DUF938 domain-containing protein</fullName>
    </submittedName>
</protein>
<gene>
    <name evidence="1" type="ORF">ACCI51_12595</name>
</gene>
<evidence type="ECO:0000313" key="1">
    <source>
        <dbReference type="EMBL" id="MFA0791388.1"/>
    </source>
</evidence>
<dbReference type="InterPro" id="IPR010342">
    <property type="entry name" value="DUF938"/>
</dbReference>
<dbReference type="Proteomes" id="UP001569414">
    <property type="component" value="Unassembled WGS sequence"/>
</dbReference>
<name>A0ABV4NQP4_9GAMM</name>
<dbReference type="Gene3D" id="3.40.50.150">
    <property type="entry name" value="Vaccinia Virus protein VP39"/>
    <property type="match status" value="1"/>
</dbReference>
<keyword evidence="2" id="KW-1185">Reference proteome</keyword>
<evidence type="ECO:0000313" key="2">
    <source>
        <dbReference type="Proteomes" id="UP001569414"/>
    </source>
</evidence>
<dbReference type="PANTHER" id="PTHR20974">
    <property type="entry name" value="UPF0585 PROTEIN CG18661"/>
    <property type="match status" value="1"/>
</dbReference>
<accession>A0ABV4NQP4</accession>
<reference evidence="1 2" key="1">
    <citation type="submission" date="2024-08" db="EMBL/GenBank/DDBJ databases">
        <authorList>
            <person name="Ishaq N."/>
        </authorList>
    </citation>
    <scope>NUCLEOTIDE SEQUENCE [LARGE SCALE GENOMIC DNA]</scope>
    <source>
        <strain evidence="1 2">JCM 30400</strain>
    </source>
</reference>
<dbReference type="RefSeq" id="WP_371843861.1">
    <property type="nucleotide sequence ID" value="NZ_JBGMEL010000011.1"/>
</dbReference>
<sequence>MSDASLPDAPACARNRDPILSHLRRLLANSRQVLEVGSGTGQHAVYFAPRLPHLIWQTSERAEILPGVRAWLDSEPAPNLRQPLTLDVDAEWPELSFDSVFTANTLHIMSRESVQLFFRKLARILQPAGLLVVYGPFKIDGGFIGPTNADFDAQLKARNPNSGLRDLEWLDQLAAEAGMCREEFNYLPANNQLAVWRKDDNKE</sequence>
<proteinExistence type="predicted"/>
<organism evidence="1 2">
    <name type="scientific">Microbulbifer echini</name>
    <dbReference type="NCBI Taxonomy" id="1529067"/>
    <lineage>
        <taxon>Bacteria</taxon>
        <taxon>Pseudomonadati</taxon>
        <taxon>Pseudomonadota</taxon>
        <taxon>Gammaproteobacteria</taxon>
        <taxon>Cellvibrionales</taxon>
        <taxon>Microbulbiferaceae</taxon>
        <taxon>Microbulbifer</taxon>
    </lineage>
</organism>
<dbReference type="CDD" id="cd02440">
    <property type="entry name" value="AdoMet_MTases"/>
    <property type="match status" value="1"/>
</dbReference>
<dbReference type="EMBL" id="JBGMEL010000011">
    <property type="protein sequence ID" value="MFA0791388.1"/>
    <property type="molecule type" value="Genomic_DNA"/>
</dbReference>
<comment type="caution">
    <text evidence="1">The sequence shown here is derived from an EMBL/GenBank/DDBJ whole genome shotgun (WGS) entry which is preliminary data.</text>
</comment>
<dbReference type="PANTHER" id="PTHR20974:SF0">
    <property type="entry name" value="UPF0585 PROTEIN CG18661"/>
    <property type="match status" value="1"/>
</dbReference>
<dbReference type="InterPro" id="IPR029063">
    <property type="entry name" value="SAM-dependent_MTases_sf"/>
</dbReference>
<dbReference type="SUPFAM" id="SSF53335">
    <property type="entry name" value="S-adenosyl-L-methionine-dependent methyltransferases"/>
    <property type="match status" value="1"/>
</dbReference>
<dbReference type="Pfam" id="PF06080">
    <property type="entry name" value="DUF938"/>
    <property type="match status" value="1"/>
</dbReference>